<dbReference type="GO" id="GO:0015833">
    <property type="term" value="P:peptide transport"/>
    <property type="evidence" value="ECO:0007669"/>
    <property type="project" value="TreeGrafter"/>
</dbReference>
<name>A0A0F5LH09_9HYPH</name>
<evidence type="ECO:0000256" key="5">
    <source>
        <dbReference type="SAM" id="SignalP"/>
    </source>
</evidence>
<feature type="chain" id="PRO_5002492146" evidence="5">
    <location>
        <begin position="25"/>
        <end position="519"/>
    </location>
</feature>
<comment type="similarity">
    <text evidence="2">Belongs to the bacterial solute-binding protein 5 family.</text>
</comment>
<dbReference type="GO" id="GO:0043190">
    <property type="term" value="C:ATP-binding cassette (ABC) transporter complex"/>
    <property type="evidence" value="ECO:0007669"/>
    <property type="project" value="InterPro"/>
</dbReference>
<dbReference type="PANTHER" id="PTHR30290:SF9">
    <property type="entry name" value="OLIGOPEPTIDE-BINDING PROTEIN APPA"/>
    <property type="match status" value="1"/>
</dbReference>
<dbReference type="Gene3D" id="3.10.105.10">
    <property type="entry name" value="Dipeptide-binding Protein, Domain 3"/>
    <property type="match status" value="1"/>
</dbReference>
<dbReference type="PATRIC" id="fig|361041.3.peg.3643"/>
<dbReference type="STRING" id="361041.VW35_01275"/>
<dbReference type="GO" id="GO:0030288">
    <property type="term" value="C:outer membrane-bounded periplasmic space"/>
    <property type="evidence" value="ECO:0007669"/>
    <property type="project" value="UniProtKB-ARBA"/>
</dbReference>
<reference evidence="7 8" key="1">
    <citation type="submission" date="2015-03" db="EMBL/GenBank/DDBJ databases">
        <authorList>
            <person name="Hassan Y.I."/>
            <person name="Lepp D."/>
            <person name="Zhou T."/>
        </authorList>
    </citation>
    <scope>NUCLEOTIDE SEQUENCE [LARGE SCALE GENOMIC DNA]</scope>
    <source>
        <strain evidence="7 8">GH2-10</strain>
    </source>
</reference>
<dbReference type="PIRSF" id="PIRSF002741">
    <property type="entry name" value="MppA"/>
    <property type="match status" value="1"/>
</dbReference>
<evidence type="ECO:0000313" key="8">
    <source>
        <dbReference type="Proteomes" id="UP000033514"/>
    </source>
</evidence>
<evidence type="ECO:0000256" key="1">
    <source>
        <dbReference type="ARBA" id="ARBA00004418"/>
    </source>
</evidence>
<dbReference type="InterPro" id="IPR030678">
    <property type="entry name" value="Peptide/Ni-bd"/>
</dbReference>
<evidence type="ECO:0000259" key="6">
    <source>
        <dbReference type="Pfam" id="PF00496"/>
    </source>
</evidence>
<evidence type="ECO:0000256" key="3">
    <source>
        <dbReference type="ARBA" id="ARBA00022448"/>
    </source>
</evidence>
<keyword evidence="4 5" id="KW-0732">Signal</keyword>
<feature type="signal peptide" evidence="5">
    <location>
        <begin position="1"/>
        <end position="24"/>
    </location>
</feature>
<evidence type="ECO:0000256" key="2">
    <source>
        <dbReference type="ARBA" id="ARBA00005695"/>
    </source>
</evidence>
<keyword evidence="3" id="KW-0813">Transport</keyword>
<evidence type="ECO:0000313" key="7">
    <source>
        <dbReference type="EMBL" id="KKB80862.1"/>
    </source>
</evidence>
<sequence length="519" mass="56828">MNTVRYLLMAGTAALILPFASAHAAPPADTLVVGISADASTFDPANISSRDNSNIAKHIFGTLYEVDPEGQIVPQMAESYVESEDGKSYTYTLKPDLTCEDGEALTAEDVAYSFNRAADPANAFTGNTPGFVYSSIGFAGAEVVSDREVKINLDKKNPVSFGLIAEVFIHCKDSYEKMSLEDAAAKPIASGSYRLASWDRGSQVVLEKIKDPGSFQNIVWRIIPEASTRSAELIAGNVDIITNVAPDQIDAVNNSGTAEVKSVQGTRRIYVGFNMKDSFATGSPGGEAIQKTDVRVALQYAVDVEAICKQLLNFECTRATGLVNPPNDNKSLTPYPYDPDKAEELLDAAGYPRGEDGTRFEITFQAPRGRYLNDANVALAIGQYLNDIGVKTNVELMEWASVYVPLIQKHDVGPMFLLGSGGGTWSALYDMADLSAVDAGTNYTEWKNPAWFDGWPEIAAAKTDEEQRAVIDRMLEVFYNDPPWLMLYFQPDFYGVSKRVTFEPRRDEKVYLFDTALAQ</sequence>
<comment type="subcellular location">
    <subcellularLocation>
        <location evidence="1">Periplasm</location>
    </subcellularLocation>
</comment>
<dbReference type="PANTHER" id="PTHR30290">
    <property type="entry name" value="PERIPLASMIC BINDING COMPONENT OF ABC TRANSPORTER"/>
    <property type="match status" value="1"/>
</dbReference>
<accession>A0A0F5LH09</accession>
<dbReference type="Pfam" id="PF00496">
    <property type="entry name" value="SBP_bac_5"/>
    <property type="match status" value="1"/>
</dbReference>
<dbReference type="Proteomes" id="UP000033514">
    <property type="component" value="Unassembled WGS sequence"/>
</dbReference>
<proteinExistence type="inferred from homology"/>
<evidence type="ECO:0000256" key="4">
    <source>
        <dbReference type="ARBA" id="ARBA00022729"/>
    </source>
</evidence>
<protein>
    <submittedName>
        <fullName evidence="7">ABC transporter substrate-binding protein</fullName>
    </submittedName>
</protein>
<dbReference type="InterPro" id="IPR000914">
    <property type="entry name" value="SBP_5_dom"/>
</dbReference>
<organism evidence="7 8">
    <name type="scientific">Devosia soli</name>
    <dbReference type="NCBI Taxonomy" id="361041"/>
    <lineage>
        <taxon>Bacteria</taxon>
        <taxon>Pseudomonadati</taxon>
        <taxon>Pseudomonadota</taxon>
        <taxon>Alphaproteobacteria</taxon>
        <taxon>Hyphomicrobiales</taxon>
        <taxon>Devosiaceae</taxon>
        <taxon>Devosia</taxon>
    </lineage>
</organism>
<dbReference type="RefSeq" id="WP_046141215.1">
    <property type="nucleotide sequence ID" value="NZ_LAJG01000005.1"/>
</dbReference>
<dbReference type="AlphaFoldDB" id="A0A0F5LH09"/>
<comment type="caution">
    <text evidence="7">The sequence shown here is derived from an EMBL/GenBank/DDBJ whole genome shotgun (WGS) entry which is preliminary data.</text>
</comment>
<keyword evidence="8" id="KW-1185">Reference proteome</keyword>
<feature type="domain" description="Solute-binding protein family 5" evidence="6">
    <location>
        <begin position="71"/>
        <end position="432"/>
    </location>
</feature>
<dbReference type="InterPro" id="IPR039424">
    <property type="entry name" value="SBP_5"/>
</dbReference>
<dbReference type="GO" id="GO:1904680">
    <property type="term" value="F:peptide transmembrane transporter activity"/>
    <property type="evidence" value="ECO:0007669"/>
    <property type="project" value="TreeGrafter"/>
</dbReference>
<dbReference type="Gene3D" id="3.40.190.10">
    <property type="entry name" value="Periplasmic binding protein-like II"/>
    <property type="match status" value="1"/>
</dbReference>
<dbReference type="EMBL" id="LAJG01000005">
    <property type="protein sequence ID" value="KKB80862.1"/>
    <property type="molecule type" value="Genomic_DNA"/>
</dbReference>
<dbReference type="SUPFAM" id="SSF53850">
    <property type="entry name" value="Periplasmic binding protein-like II"/>
    <property type="match status" value="1"/>
</dbReference>
<gene>
    <name evidence="7" type="ORF">VW35_01275</name>
</gene>